<dbReference type="InterPro" id="IPR015421">
    <property type="entry name" value="PyrdxlP-dep_Trfase_major"/>
</dbReference>
<dbReference type="SUPFAM" id="SSF53383">
    <property type="entry name" value="PLP-dependent transferases"/>
    <property type="match status" value="1"/>
</dbReference>
<reference evidence="6" key="1">
    <citation type="submission" date="2018-07" db="EMBL/GenBank/DDBJ databases">
        <title>Comparative genomics of catfishes provides insights into carnivory and benthic adaptation.</title>
        <authorList>
            <person name="Zhang Y."/>
            <person name="Wang D."/>
            <person name="Peng Z."/>
            <person name="Zheng S."/>
            <person name="Shao F."/>
            <person name="Tao W."/>
        </authorList>
    </citation>
    <scope>NUCLEOTIDE SEQUENCE</scope>
    <source>
        <strain evidence="6">Chongqing</strain>
    </source>
</reference>
<dbReference type="GO" id="GO:0008483">
    <property type="term" value="F:transaminase activity"/>
    <property type="evidence" value="ECO:0007669"/>
    <property type="project" value="UniProtKB-KW"/>
</dbReference>
<dbReference type="PANTHER" id="PTHR11751:SF469">
    <property type="entry name" value="ALANINE TRANSAMINASE"/>
    <property type="match status" value="1"/>
</dbReference>
<evidence type="ECO:0000256" key="4">
    <source>
        <dbReference type="ARBA" id="ARBA00022679"/>
    </source>
</evidence>
<accession>A0AAD5FG28</accession>
<feature type="non-terminal residue" evidence="6">
    <location>
        <position position="76"/>
    </location>
</feature>
<evidence type="ECO:0000256" key="5">
    <source>
        <dbReference type="ARBA" id="ARBA00022898"/>
    </source>
</evidence>
<comment type="caution">
    <text evidence="6">The sequence shown here is derived from an EMBL/GenBank/DDBJ whole genome shotgun (WGS) entry which is preliminary data.</text>
</comment>
<evidence type="ECO:0000256" key="2">
    <source>
        <dbReference type="ARBA" id="ARBA00011738"/>
    </source>
</evidence>
<gene>
    <name evidence="6" type="ORF">C0J50_11141</name>
</gene>
<name>A0AAD5FG28_SILAS</name>
<evidence type="ECO:0000313" key="6">
    <source>
        <dbReference type="EMBL" id="KAI5614548.1"/>
    </source>
</evidence>
<evidence type="ECO:0000256" key="3">
    <source>
        <dbReference type="ARBA" id="ARBA00022576"/>
    </source>
</evidence>
<dbReference type="Proteomes" id="UP001205998">
    <property type="component" value="Unassembled WGS sequence"/>
</dbReference>
<keyword evidence="4" id="KW-0808">Transferase</keyword>
<dbReference type="EMBL" id="MU558417">
    <property type="protein sequence ID" value="KAI5614548.1"/>
    <property type="molecule type" value="Genomic_DNA"/>
</dbReference>
<comment type="cofactor">
    <cofactor evidence="1">
        <name>pyridoxal 5'-phosphate</name>
        <dbReference type="ChEBI" id="CHEBI:597326"/>
    </cofactor>
</comment>
<comment type="subunit">
    <text evidence="2">Homodimer.</text>
</comment>
<proteinExistence type="predicted"/>
<keyword evidence="7" id="KW-1185">Reference proteome</keyword>
<dbReference type="Gene3D" id="3.40.640.10">
    <property type="entry name" value="Type I PLP-dependent aspartate aminotransferase-like (Major domain)"/>
    <property type="match status" value="1"/>
</dbReference>
<dbReference type="AlphaFoldDB" id="A0AAD5FG28"/>
<evidence type="ECO:0000256" key="1">
    <source>
        <dbReference type="ARBA" id="ARBA00001933"/>
    </source>
</evidence>
<dbReference type="InterPro" id="IPR045088">
    <property type="entry name" value="ALAT1/2-like"/>
</dbReference>
<organism evidence="6 7">
    <name type="scientific">Silurus asotus</name>
    <name type="common">Amur catfish</name>
    <name type="synonym">Parasilurus asotus</name>
    <dbReference type="NCBI Taxonomy" id="30991"/>
    <lineage>
        <taxon>Eukaryota</taxon>
        <taxon>Metazoa</taxon>
        <taxon>Chordata</taxon>
        <taxon>Craniata</taxon>
        <taxon>Vertebrata</taxon>
        <taxon>Euteleostomi</taxon>
        <taxon>Actinopterygii</taxon>
        <taxon>Neopterygii</taxon>
        <taxon>Teleostei</taxon>
        <taxon>Ostariophysi</taxon>
        <taxon>Siluriformes</taxon>
        <taxon>Siluridae</taxon>
        <taxon>Silurus</taxon>
    </lineage>
</organism>
<keyword evidence="3 6" id="KW-0032">Aminotransferase</keyword>
<dbReference type="PANTHER" id="PTHR11751">
    <property type="entry name" value="ALANINE AMINOTRANSFERASE"/>
    <property type="match status" value="1"/>
</dbReference>
<sequence length="76" mass="8350">MLVQSEGSLKTGVLTPVPAHTTFNMAVAVQGGLVVPYYPCEEQGWAVKLEELHRALHTAREQCNPMVLYIINPSLT</sequence>
<protein>
    <submittedName>
        <fullName evidence="6">Alanine aminotransferase 2-like</fullName>
    </submittedName>
</protein>
<evidence type="ECO:0000313" key="7">
    <source>
        <dbReference type="Proteomes" id="UP001205998"/>
    </source>
</evidence>
<keyword evidence="5" id="KW-0663">Pyridoxal phosphate</keyword>
<dbReference type="InterPro" id="IPR015424">
    <property type="entry name" value="PyrdxlP-dep_Trfase"/>
</dbReference>